<feature type="compositionally biased region" description="Basic and acidic residues" evidence="1">
    <location>
        <begin position="25"/>
        <end position="36"/>
    </location>
</feature>
<dbReference type="PANTHER" id="PTHR35312">
    <property type="entry name" value="OS07G0641800 PROTEIN"/>
    <property type="match status" value="1"/>
</dbReference>
<dbReference type="Proteomes" id="UP000243459">
    <property type="component" value="Chromosome 2"/>
</dbReference>
<dbReference type="AlphaFoldDB" id="A0A5P1FLB1"/>
<dbReference type="OrthoDB" id="1932122at2759"/>
<gene>
    <name evidence="2" type="ORF">A4U43_C02F19570</name>
</gene>
<evidence type="ECO:0000313" key="2">
    <source>
        <dbReference type="EMBL" id="ONK78513.1"/>
    </source>
</evidence>
<evidence type="ECO:0000256" key="1">
    <source>
        <dbReference type="SAM" id="MobiDB-lite"/>
    </source>
</evidence>
<organism evidence="2 3">
    <name type="scientific">Asparagus officinalis</name>
    <name type="common">Garden asparagus</name>
    <dbReference type="NCBI Taxonomy" id="4686"/>
    <lineage>
        <taxon>Eukaryota</taxon>
        <taxon>Viridiplantae</taxon>
        <taxon>Streptophyta</taxon>
        <taxon>Embryophyta</taxon>
        <taxon>Tracheophyta</taxon>
        <taxon>Spermatophyta</taxon>
        <taxon>Magnoliopsida</taxon>
        <taxon>Liliopsida</taxon>
        <taxon>Asparagales</taxon>
        <taxon>Asparagaceae</taxon>
        <taxon>Asparagoideae</taxon>
        <taxon>Asparagus</taxon>
    </lineage>
</organism>
<sequence length="116" mass="13477">MEKHEFRRVLEQFPVVRSRNYCAADSEKGSSSRATDEEVTEWQDAWSEMDKKSEPKEIDYDDPFWQKLRSAAEEKVGPTKAEEFCKAVQTVHKQIVYEKISIDAARKFIGAEGNSW</sequence>
<dbReference type="OMA" id="FRQVYRK"/>
<evidence type="ECO:0000313" key="3">
    <source>
        <dbReference type="Proteomes" id="UP000243459"/>
    </source>
</evidence>
<accession>A0A5P1FLB1</accession>
<proteinExistence type="predicted"/>
<reference evidence="3" key="1">
    <citation type="journal article" date="2017" name="Nat. Commun.">
        <title>The asparagus genome sheds light on the origin and evolution of a young Y chromosome.</title>
        <authorList>
            <person name="Harkess A."/>
            <person name="Zhou J."/>
            <person name="Xu C."/>
            <person name="Bowers J.E."/>
            <person name="Van der Hulst R."/>
            <person name="Ayyampalayam S."/>
            <person name="Mercati F."/>
            <person name="Riccardi P."/>
            <person name="McKain M.R."/>
            <person name="Kakrana A."/>
            <person name="Tang H."/>
            <person name="Ray J."/>
            <person name="Groenendijk J."/>
            <person name="Arikit S."/>
            <person name="Mathioni S.M."/>
            <person name="Nakano M."/>
            <person name="Shan H."/>
            <person name="Telgmann-Rauber A."/>
            <person name="Kanno A."/>
            <person name="Yue Z."/>
            <person name="Chen H."/>
            <person name="Li W."/>
            <person name="Chen Y."/>
            <person name="Xu X."/>
            <person name="Zhang Y."/>
            <person name="Luo S."/>
            <person name="Chen H."/>
            <person name="Gao J."/>
            <person name="Mao Z."/>
            <person name="Pires J.C."/>
            <person name="Luo M."/>
            <person name="Kudrna D."/>
            <person name="Wing R.A."/>
            <person name="Meyers B.C."/>
            <person name="Yi K."/>
            <person name="Kong H."/>
            <person name="Lavrijsen P."/>
            <person name="Sunseri F."/>
            <person name="Falavigna A."/>
            <person name="Ye Y."/>
            <person name="Leebens-Mack J.H."/>
            <person name="Chen G."/>
        </authorList>
    </citation>
    <scope>NUCLEOTIDE SEQUENCE [LARGE SCALE GENOMIC DNA]</scope>
    <source>
        <strain evidence="3">cv. DH0086</strain>
    </source>
</reference>
<feature type="region of interest" description="Disordered" evidence="1">
    <location>
        <begin position="24"/>
        <end position="58"/>
    </location>
</feature>
<dbReference type="EMBL" id="CM007382">
    <property type="protein sequence ID" value="ONK78513.1"/>
    <property type="molecule type" value="Genomic_DNA"/>
</dbReference>
<feature type="compositionally biased region" description="Basic and acidic residues" evidence="1">
    <location>
        <begin position="48"/>
        <end position="58"/>
    </location>
</feature>
<protein>
    <submittedName>
        <fullName evidence="2">Uncharacterized protein</fullName>
    </submittedName>
</protein>
<keyword evidence="3" id="KW-1185">Reference proteome</keyword>
<dbReference type="PANTHER" id="PTHR35312:SF1">
    <property type="entry name" value="OS07G0641800 PROTEIN"/>
    <property type="match status" value="1"/>
</dbReference>
<name>A0A5P1FLB1_ASPOF</name>
<dbReference type="Gramene" id="ONK78513">
    <property type="protein sequence ID" value="ONK78513"/>
    <property type="gene ID" value="A4U43_C02F19570"/>
</dbReference>